<dbReference type="PROSITE" id="PS51502">
    <property type="entry name" value="S_R_A_B_BARREL"/>
    <property type="match status" value="1"/>
</dbReference>
<dbReference type="Proteomes" id="UP001305414">
    <property type="component" value="Unassembled WGS sequence"/>
</dbReference>
<reference evidence="2 3" key="1">
    <citation type="submission" date="2023-10" db="EMBL/GenBank/DDBJ databases">
        <title>Draft genome sequence of Xylaria bambusicola isolate GMP-LS, the root and basal stem rot pathogen of sugarcane in Indonesia.</title>
        <authorList>
            <person name="Selvaraj P."/>
            <person name="Muralishankar V."/>
            <person name="Muruganantham S."/>
            <person name="Sp S."/>
            <person name="Haryani S."/>
            <person name="Lau K.J.X."/>
            <person name="Naqvi N.I."/>
        </authorList>
    </citation>
    <scope>NUCLEOTIDE SEQUENCE [LARGE SCALE GENOMIC DNA]</scope>
    <source>
        <strain evidence="2">GMP-LS</strain>
    </source>
</reference>
<name>A0AAN7UI37_9PEZI</name>
<evidence type="ECO:0000259" key="1">
    <source>
        <dbReference type="PROSITE" id="PS51502"/>
    </source>
</evidence>
<evidence type="ECO:0000313" key="2">
    <source>
        <dbReference type="EMBL" id="KAK5625781.1"/>
    </source>
</evidence>
<evidence type="ECO:0000313" key="3">
    <source>
        <dbReference type="Proteomes" id="UP001305414"/>
    </source>
</evidence>
<organism evidence="2 3">
    <name type="scientific">Xylaria bambusicola</name>
    <dbReference type="NCBI Taxonomy" id="326684"/>
    <lineage>
        <taxon>Eukaryota</taxon>
        <taxon>Fungi</taxon>
        <taxon>Dikarya</taxon>
        <taxon>Ascomycota</taxon>
        <taxon>Pezizomycotina</taxon>
        <taxon>Sordariomycetes</taxon>
        <taxon>Xylariomycetidae</taxon>
        <taxon>Xylariales</taxon>
        <taxon>Xylariaceae</taxon>
        <taxon>Xylaria</taxon>
    </lineage>
</organism>
<comment type="caution">
    <text evidence="2">The sequence shown here is derived from an EMBL/GenBank/DDBJ whole genome shotgun (WGS) entry which is preliminary data.</text>
</comment>
<dbReference type="Gene3D" id="3.30.70.100">
    <property type="match status" value="1"/>
</dbReference>
<proteinExistence type="predicted"/>
<dbReference type="InterPro" id="IPR013097">
    <property type="entry name" value="Dabb"/>
</dbReference>
<protein>
    <recommendedName>
        <fullName evidence="1">Stress-response A/B barrel domain-containing protein</fullName>
    </recommendedName>
</protein>
<keyword evidence="3" id="KW-1185">Reference proteome</keyword>
<dbReference type="EMBL" id="JAWHQM010000002">
    <property type="protein sequence ID" value="KAK5625781.1"/>
    <property type="molecule type" value="Genomic_DNA"/>
</dbReference>
<feature type="domain" description="Stress-response A/B barrel" evidence="1">
    <location>
        <begin position="97"/>
        <end position="196"/>
    </location>
</feature>
<sequence length="199" mass="22451">MLVSLGRDRPTYRYALLRKMEMEHYRRTSCTLASRDKWRCRWHDDQSFLKDASVYINLSPKPTTNEKKTISSNKLIAYSHNYSTTLTNSNNSFKMTVTRIFTFAIADAAAQDFAVSTFNGFKESCKKNGAPYIIATHAAKVKVLKDTSNSAAWTVYASITFQDEEDANYFANEDPVNQEVKAKNQGATSGFCVIQGSFS</sequence>
<accession>A0AAN7UI37</accession>
<gene>
    <name evidence="2" type="ORF">RRF57_001497</name>
</gene>
<dbReference type="AlphaFoldDB" id="A0AAN7UI37"/>